<evidence type="ECO:0000259" key="2">
    <source>
        <dbReference type="Pfam" id="PF12671"/>
    </source>
</evidence>
<name>A0A923E6Z0_CLOTT</name>
<keyword evidence="4" id="KW-1185">Reference proteome</keyword>
<reference evidence="3 4" key="1">
    <citation type="submission" date="2020-04" db="EMBL/GenBank/DDBJ databases">
        <title>Genomic insights into acetone-butanol-ethanol (ABE) fermentation by sequencing solventogenic clostridia strains.</title>
        <authorList>
            <person name="Brown S."/>
        </authorList>
    </citation>
    <scope>NUCLEOTIDE SEQUENCE [LARGE SCALE GENOMIC DNA]</scope>
    <source>
        <strain evidence="3 4">DJ011</strain>
    </source>
</reference>
<sequence length="378" mass="43482">MKKILNKKIVISLLLTVFCCFISSGQALALDMTQENTKNIKQTIGKYFDNNFKLLEGNKDVNYDDIINNSNFKKVVDLRTQFALTLNNKLNRNVESIVYNIDYNNININNNECIVNLHLDTKKEYTKNSQKIVDTDDQNHILLLKKFNNRWFIESDAFDPLINLDESIVKDSNYIKNEINTLKDAIQDIDNRVKAINSMKNISTREKRSAQHYDRSAAARYAETYAHSRNPRYPKFDGNQGGDCTNFVSQCLANANIPSSTSGEWYCRKNSSGGWNYGVNWIRVNGLHKYLTENGLASTTVYSRNNLDGLIKMAKVGDVLQLRNNDKHIYYHSIIINQISNGDIYYCAHSGDVRTGSYRIKILENYSCDKVRLLHITY</sequence>
<dbReference type="PANTHER" id="PTHR40032:SF1">
    <property type="entry name" value="EXPORTED PROTEIN"/>
    <property type="match status" value="1"/>
</dbReference>
<proteinExistence type="predicted"/>
<evidence type="ECO:0000313" key="4">
    <source>
        <dbReference type="Proteomes" id="UP000563151"/>
    </source>
</evidence>
<comment type="caution">
    <text evidence="3">The sequence shown here is derived from an EMBL/GenBank/DDBJ whole genome shotgun (WGS) entry which is preliminary data.</text>
</comment>
<feature type="domain" description="Putative amidase" evidence="2">
    <location>
        <begin position="213"/>
        <end position="354"/>
    </location>
</feature>
<protein>
    <recommendedName>
        <fullName evidence="2">Putative amidase domain-containing protein</fullName>
    </recommendedName>
</protein>
<dbReference type="InterPro" id="IPR024301">
    <property type="entry name" value="Amidase_6"/>
</dbReference>
<gene>
    <name evidence="3" type="ORF">HGG79_01060</name>
</gene>
<feature type="chain" id="PRO_5037117009" description="Putative amidase domain-containing protein" evidence="1">
    <location>
        <begin position="30"/>
        <end position="378"/>
    </location>
</feature>
<organism evidence="3 4">
    <name type="scientific">Clostridium tetanomorphum</name>
    <dbReference type="NCBI Taxonomy" id="1553"/>
    <lineage>
        <taxon>Bacteria</taxon>
        <taxon>Bacillati</taxon>
        <taxon>Bacillota</taxon>
        <taxon>Clostridia</taxon>
        <taxon>Eubacteriales</taxon>
        <taxon>Clostridiaceae</taxon>
        <taxon>Clostridium</taxon>
    </lineage>
</organism>
<keyword evidence="1" id="KW-0732">Signal</keyword>
<dbReference type="EMBL" id="JAAZWO010000001">
    <property type="protein sequence ID" value="MBC2396367.1"/>
    <property type="molecule type" value="Genomic_DNA"/>
</dbReference>
<dbReference type="RefSeq" id="WP_035149580.1">
    <property type="nucleotide sequence ID" value="NZ_JAAZWO010000001.1"/>
</dbReference>
<dbReference type="Pfam" id="PF12671">
    <property type="entry name" value="Amidase_6"/>
    <property type="match status" value="1"/>
</dbReference>
<dbReference type="AlphaFoldDB" id="A0A923E6Z0"/>
<dbReference type="PANTHER" id="PTHR40032">
    <property type="entry name" value="EXPORTED PROTEIN-RELATED"/>
    <property type="match status" value="1"/>
</dbReference>
<evidence type="ECO:0000256" key="1">
    <source>
        <dbReference type="SAM" id="SignalP"/>
    </source>
</evidence>
<evidence type="ECO:0000313" key="3">
    <source>
        <dbReference type="EMBL" id="MBC2396367.1"/>
    </source>
</evidence>
<feature type="signal peptide" evidence="1">
    <location>
        <begin position="1"/>
        <end position="29"/>
    </location>
</feature>
<dbReference type="Proteomes" id="UP000563151">
    <property type="component" value="Unassembled WGS sequence"/>
</dbReference>
<accession>A0A923E6Z0</accession>